<dbReference type="InParanoid" id="A3LV78"/>
<evidence type="ECO:0000256" key="2">
    <source>
        <dbReference type="ARBA" id="ARBA00008072"/>
    </source>
</evidence>
<dbReference type="PANTHER" id="PTHR42940">
    <property type="entry name" value="ALCOHOL DEHYDROGENASE 1-RELATED"/>
    <property type="match status" value="1"/>
</dbReference>
<dbReference type="HOGENOM" id="CLU_026673_11_2_1"/>
<dbReference type="Pfam" id="PF08240">
    <property type="entry name" value="ADH_N"/>
    <property type="match status" value="1"/>
</dbReference>
<dbReference type="EMBL" id="CP000499">
    <property type="protein sequence ID" value="ABN66727.2"/>
    <property type="molecule type" value="Genomic_DNA"/>
</dbReference>
<dbReference type="SMART" id="SM00829">
    <property type="entry name" value="PKS_ER"/>
    <property type="match status" value="1"/>
</dbReference>
<dbReference type="Pfam" id="PF00107">
    <property type="entry name" value="ADH_zinc_N"/>
    <property type="match status" value="1"/>
</dbReference>
<dbReference type="SUPFAM" id="SSF50129">
    <property type="entry name" value="GroES-like"/>
    <property type="match status" value="1"/>
</dbReference>
<evidence type="ECO:0000313" key="8">
    <source>
        <dbReference type="EMBL" id="ABN66727.2"/>
    </source>
</evidence>
<keyword evidence="3 6" id="KW-0479">Metal-binding</keyword>
<dbReference type="GeneID" id="4839519"/>
<evidence type="ECO:0000256" key="4">
    <source>
        <dbReference type="ARBA" id="ARBA00022833"/>
    </source>
</evidence>
<dbReference type="KEGG" id="pic:PICST_67803"/>
<dbReference type="PROSITE" id="PS00059">
    <property type="entry name" value="ADH_ZINC"/>
    <property type="match status" value="1"/>
</dbReference>
<feature type="domain" description="Enoyl reductase (ER)" evidence="7">
    <location>
        <begin position="15"/>
        <end position="334"/>
    </location>
</feature>
<accession>A3LV78</accession>
<comment type="cofactor">
    <cofactor evidence="1 6">
        <name>Zn(2+)</name>
        <dbReference type="ChEBI" id="CHEBI:29105"/>
    </cofactor>
</comment>
<dbReference type="InterPro" id="IPR002328">
    <property type="entry name" value="ADH_Zn_CS"/>
</dbReference>
<proteinExistence type="inferred from homology"/>
<dbReference type="CDD" id="cd08254">
    <property type="entry name" value="hydroxyacyl_CoA_DH"/>
    <property type="match status" value="1"/>
</dbReference>
<dbReference type="RefSeq" id="XP_001384756.2">
    <property type="nucleotide sequence ID" value="XM_001384719.1"/>
</dbReference>
<dbReference type="InterPro" id="IPR036291">
    <property type="entry name" value="NAD(P)-bd_dom_sf"/>
</dbReference>
<dbReference type="PANTHER" id="PTHR42940:SF8">
    <property type="entry name" value="VACUOLAR PROTEIN SORTING-ASSOCIATED PROTEIN 11"/>
    <property type="match status" value="1"/>
</dbReference>
<keyword evidence="9" id="KW-1185">Reference proteome</keyword>
<dbReference type="InterPro" id="IPR013154">
    <property type="entry name" value="ADH-like_N"/>
</dbReference>
<dbReference type="InterPro" id="IPR020843">
    <property type="entry name" value="ER"/>
</dbReference>
<keyword evidence="5" id="KW-0560">Oxidoreductase</keyword>
<dbReference type="AlphaFoldDB" id="A3LV78"/>
<evidence type="ECO:0000256" key="5">
    <source>
        <dbReference type="ARBA" id="ARBA00023002"/>
    </source>
</evidence>
<evidence type="ECO:0000313" key="9">
    <source>
        <dbReference type="Proteomes" id="UP000002258"/>
    </source>
</evidence>
<evidence type="ECO:0000259" key="7">
    <source>
        <dbReference type="SMART" id="SM00829"/>
    </source>
</evidence>
<keyword evidence="4 6" id="KW-0862">Zinc</keyword>
<comment type="similarity">
    <text evidence="2 6">Belongs to the zinc-containing alcohol dehydrogenase family.</text>
</comment>
<dbReference type="Gene3D" id="3.40.50.720">
    <property type="entry name" value="NAD(P)-binding Rossmann-like Domain"/>
    <property type="match status" value="1"/>
</dbReference>
<dbReference type="GO" id="GO:0005737">
    <property type="term" value="C:cytoplasm"/>
    <property type="evidence" value="ECO:0007669"/>
    <property type="project" value="TreeGrafter"/>
</dbReference>
<dbReference type="OrthoDB" id="1879366at2759"/>
<dbReference type="SUPFAM" id="SSF51735">
    <property type="entry name" value="NAD(P)-binding Rossmann-fold domains"/>
    <property type="match status" value="1"/>
</dbReference>
<dbReference type="OMA" id="LRIQLMA"/>
<evidence type="ECO:0000256" key="6">
    <source>
        <dbReference type="RuleBase" id="RU361277"/>
    </source>
</evidence>
<dbReference type="Gene3D" id="3.90.180.10">
    <property type="entry name" value="Medium-chain alcohol dehydrogenases, catalytic domain"/>
    <property type="match status" value="1"/>
</dbReference>
<dbReference type="GO" id="GO:0008270">
    <property type="term" value="F:zinc ion binding"/>
    <property type="evidence" value="ECO:0007669"/>
    <property type="project" value="InterPro"/>
</dbReference>
<dbReference type="eggNOG" id="KOG0023">
    <property type="taxonomic scope" value="Eukaryota"/>
</dbReference>
<name>A3LV78_PICST</name>
<dbReference type="Proteomes" id="UP000002258">
    <property type="component" value="Chromosome 5"/>
</dbReference>
<gene>
    <name evidence="8" type="primary">SAD2</name>
    <name evidence="8" type="ORF">PICST_67803</name>
</gene>
<dbReference type="InterPro" id="IPR011032">
    <property type="entry name" value="GroES-like_sf"/>
</dbReference>
<dbReference type="InterPro" id="IPR013149">
    <property type="entry name" value="ADH-like_C"/>
</dbReference>
<organism evidence="8 9">
    <name type="scientific">Scheffersomyces stipitis (strain ATCC 58785 / CBS 6054 / NBRC 10063 / NRRL Y-11545)</name>
    <name type="common">Yeast</name>
    <name type="synonym">Pichia stipitis</name>
    <dbReference type="NCBI Taxonomy" id="322104"/>
    <lineage>
        <taxon>Eukaryota</taxon>
        <taxon>Fungi</taxon>
        <taxon>Dikarya</taxon>
        <taxon>Ascomycota</taxon>
        <taxon>Saccharomycotina</taxon>
        <taxon>Pichiomycetes</taxon>
        <taxon>Debaryomycetaceae</taxon>
        <taxon>Scheffersomyces</taxon>
    </lineage>
</organism>
<evidence type="ECO:0000256" key="1">
    <source>
        <dbReference type="ARBA" id="ARBA00001947"/>
    </source>
</evidence>
<reference evidence="8 9" key="1">
    <citation type="journal article" date="2007" name="Nat. Biotechnol.">
        <title>Genome sequence of the lignocellulose-bioconverting and xylose-fermenting yeast Pichia stipitis.</title>
        <authorList>
            <person name="Jeffries T.W."/>
            <person name="Grigoriev I.V."/>
            <person name="Grimwood J."/>
            <person name="Laplaza J.M."/>
            <person name="Aerts A."/>
            <person name="Salamov A."/>
            <person name="Schmutz J."/>
            <person name="Lindquist E."/>
            <person name="Dehal P."/>
            <person name="Shapiro H."/>
            <person name="Jin Y.S."/>
            <person name="Passoth V."/>
            <person name="Richardson P.M."/>
        </authorList>
    </citation>
    <scope>NUCLEOTIDE SEQUENCE [LARGE SCALE GENOMIC DNA]</scope>
    <source>
        <strain evidence="9">ATCC 58785 / CBS 6054 / NBRC 10063 / NRRL Y-11545</strain>
    </source>
</reference>
<dbReference type="STRING" id="322104.A3LV78"/>
<protein>
    <submittedName>
        <fullName evidence="8">Secondary alcohol dehydrogenase (SADH2)</fullName>
    </submittedName>
</protein>
<sequence length="336" mass="36188">MSIPATQYGFVFTKKDGLKIRENMPVLEPKADQVLLKVDAVGLCHSDLHAIYDGFDFGDNYVMGHEIAGTIVKKGAMVDFWDLNTRVACFGPNSCGHCQLCRTGFENDCINVVNGWFGLGKNGGYQQYLLVEKPRNLVAIPDNVESSDAAAITDALLTPYHAMRLAGVRSGTKLLQIGAGGLGVNGIQIAKAFGAQVTVIDKKPEAVDVAKSLGADEVYSALPESTSPGSFDVAIDYVSTQGTFDTCQKYVRSKGNIVPVGLAAPRISFNLGDLALREINVLGSFWGTSSDLKECFDLVSKGKVKPKVTVAPLKQLPEYIVKLQNSAYEGRVVFKP</sequence>
<dbReference type="GO" id="GO:0004022">
    <property type="term" value="F:alcohol dehydrogenase (NAD+) activity"/>
    <property type="evidence" value="ECO:0007669"/>
    <property type="project" value="TreeGrafter"/>
</dbReference>
<evidence type="ECO:0000256" key="3">
    <source>
        <dbReference type="ARBA" id="ARBA00022723"/>
    </source>
</evidence>